<dbReference type="GO" id="GO:0016020">
    <property type="term" value="C:membrane"/>
    <property type="evidence" value="ECO:0007669"/>
    <property type="project" value="UniProtKB-SubCell"/>
</dbReference>
<geneLocation type="mitochondrion" evidence="11"/>
<dbReference type="Gene3D" id="1.20.120.80">
    <property type="entry name" value="Cytochrome c oxidase, subunit III, four-helix bundle"/>
    <property type="match status" value="1"/>
</dbReference>
<evidence type="ECO:0000259" key="10">
    <source>
        <dbReference type="PROSITE" id="PS50253"/>
    </source>
</evidence>
<feature type="domain" description="Heme-copper oxidase subunit III family profile" evidence="10">
    <location>
        <begin position="4"/>
        <end position="259"/>
    </location>
</feature>
<evidence type="ECO:0000256" key="4">
    <source>
        <dbReference type="ARBA" id="ARBA00022692"/>
    </source>
</evidence>
<dbReference type="SUPFAM" id="SSF81452">
    <property type="entry name" value="Cytochrome c oxidase subunit III-like"/>
    <property type="match status" value="1"/>
</dbReference>
<keyword evidence="8 11" id="KW-0496">Mitochondrion</keyword>
<name>A0A0F6QK86_9NEOP</name>
<dbReference type="InterPro" id="IPR024791">
    <property type="entry name" value="Cyt_c/ubiquinol_Oxase_su3"/>
</dbReference>
<evidence type="ECO:0000256" key="5">
    <source>
        <dbReference type="ARBA" id="ARBA00022967"/>
    </source>
</evidence>
<dbReference type="InterPro" id="IPR013833">
    <property type="entry name" value="Cyt_c_oxidase_su3_a-hlx"/>
</dbReference>
<dbReference type="Gene3D" id="1.10.287.70">
    <property type="match status" value="1"/>
</dbReference>
<comment type="function">
    <text evidence="8">Component of the cytochrome c oxidase, the last enzyme in the mitochondrial electron transport chain which drives oxidative phosphorylation. The respiratory chain contains 3 multisubunit complexes succinate dehydrogenase (complex II, CII), ubiquinol-cytochrome c oxidoreductase (cytochrome b-c1 complex, complex III, CIII) and cytochrome c oxidase (complex IV, CIV), that cooperate to transfer electrons derived from NADH and succinate to molecular oxygen, creating an electrochemical gradient over the inner membrane that drives transmembrane transport and the ATP synthase. Cytochrome c oxidase is the component of the respiratory chain that catalyzes the reduction of oxygen to water. Electrons originating from reduced cytochrome c in the intermembrane space (IMS) are transferred via the dinuclear copper A center (CU(A)) of subunit 2 and heme A of subunit 1 to the active site in subunit 1, a binuclear center (BNC) formed by heme A3 and copper B (CU(B)). The BNC reduces molecular oxygen to 2 water molecules using 4 electrons from cytochrome c in the IMS and 4 protons from the mitochondrial matrix.</text>
</comment>
<comment type="subcellular location">
    <subcellularLocation>
        <location evidence="1">Membrane</location>
        <topology evidence="1">Multi-pass membrane protein</topology>
    </subcellularLocation>
</comment>
<dbReference type="InterPro" id="IPR035973">
    <property type="entry name" value="Cyt_c_oxidase_su3-like_sf"/>
</dbReference>
<feature type="transmembrane region" description="Helical" evidence="9">
    <location>
        <begin position="125"/>
        <end position="145"/>
    </location>
</feature>
<evidence type="ECO:0000256" key="7">
    <source>
        <dbReference type="ARBA" id="ARBA00023136"/>
    </source>
</evidence>
<feature type="transmembrane region" description="Helical" evidence="9">
    <location>
        <begin position="194"/>
        <end position="218"/>
    </location>
</feature>
<evidence type="ECO:0000313" key="11">
    <source>
        <dbReference type="EMBL" id="AKE07173.1"/>
    </source>
</evidence>
<reference evidence="11" key="1">
    <citation type="journal article" date="2015" name="Proc. Natl. Acad. Sci. U.S.A.">
        <title>Maternal transmission, sex ratio distortion, and mitochondria.</title>
        <authorList>
            <person name="Perlman S.J."/>
            <person name="Hodson C.N."/>
            <person name="Hamilton P.T."/>
            <person name="Opit G.P."/>
            <person name="Gowen B.E."/>
        </authorList>
    </citation>
    <scope>NUCLEOTIDE SEQUENCE</scope>
    <source>
        <strain evidence="11">Arizona</strain>
    </source>
</reference>
<keyword evidence="6 9" id="KW-1133">Transmembrane helix</keyword>
<evidence type="ECO:0000256" key="1">
    <source>
        <dbReference type="ARBA" id="ARBA00004141"/>
    </source>
</evidence>
<keyword evidence="4 8" id="KW-0812">Transmembrane</keyword>
<proteinExistence type="inferred from homology"/>
<dbReference type="EMBL" id="KP641133">
    <property type="protein sequence ID" value="AKE07173.1"/>
    <property type="molecule type" value="Genomic_DNA"/>
</dbReference>
<comment type="similarity">
    <text evidence="2 8">Belongs to the cytochrome c oxidase subunit 3 family.</text>
</comment>
<evidence type="ECO:0000256" key="2">
    <source>
        <dbReference type="ARBA" id="ARBA00010581"/>
    </source>
</evidence>
<protein>
    <recommendedName>
        <fullName evidence="3 8">Cytochrome c oxidase subunit 3</fullName>
    </recommendedName>
</protein>
<evidence type="ECO:0000256" key="6">
    <source>
        <dbReference type="ARBA" id="ARBA00022989"/>
    </source>
</evidence>
<dbReference type="Pfam" id="PF00510">
    <property type="entry name" value="COX3"/>
    <property type="match status" value="1"/>
</dbReference>
<dbReference type="GO" id="GO:0005739">
    <property type="term" value="C:mitochondrion"/>
    <property type="evidence" value="ECO:0007669"/>
    <property type="project" value="TreeGrafter"/>
</dbReference>
<dbReference type="PANTHER" id="PTHR11403">
    <property type="entry name" value="CYTOCHROME C OXIDASE SUBUNIT III"/>
    <property type="match status" value="1"/>
</dbReference>
<gene>
    <name evidence="11" type="primary">CO3</name>
</gene>
<dbReference type="PANTHER" id="PTHR11403:SF7">
    <property type="entry name" value="CYTOCHROME C OXIDASE SUBUNIT 3"/>
    <property type="match status" value="1"/>
</dbReference>
<evidence type="ECO:0000256" key="9">
    <source>
        <dbReference type="SAM" id="Phobius"/>
    </source>
</evidence>
<dbReference type="CDD" id="cd01665">
    <property type="entry name" value="Cyt_c_Oxidase_III"/>
    <property type="match status" value="1"/>
</dbReference>
<evidence type="ECO:0000256" key="8">
    <source>
        <dbReference type="RuleBase" id="RU003375"/>
    </source>
</evidence>
<dbReference type="PROSITE" id="PS50253">
    <property type="entry name" value="COX3"/>
    <property type="match status" value="1"/>
</dbReference>
<feature type="transmembrane region" description="Helical" evidence="9">
    <location>
        <begin position="12"/>
        <end position="33"/>
    </location>
</feature>
<feature type="transmembrane region" description="Helical" evidence="9">
    <location>
        <begin position="77"/>
        <end position="100"/>
    </location>
</feature>
<feature type="transmembrane region" description="Helical" evidence="9">
    <location>
        <begin position="39"/>
        <end position="56"/>
    </location>
</feature>
<keyword evidence="7 9" id="KW-0472">Membrane</keyword>
<sequence>MKMKFNDFHLVDFSPWPLLMSMVVLNLILSIFMKMNYKMFNFLSIVSFMFVFMIWARDITRESTYQGNHTKKVMKSLKLGMLLFISSEIMFFLSFFWTFFHSSLNPDLVLGHVWPSWGIQSINPMSIPLLNTLILVSSGVSITFSHHKMLNQNWNSSVNWTILTIILGAYFTSLQGLEYMFSSFTIMDSVYGSIFFMATGFHGLHVIVGTSLIMYSLVRLIKLEFSYFHHLMYEFSCWYWHFVDLIWLFLFLFIYWWGF</sequence>
<feature type="transmembrane region" description="Helical" evidence="9">
    <location>
        <begin position="157"/>
        <end position="174"/>
    </location>
</feature>
<dbReference type="InterPro" id="IPR033945">
    <property type="entry name" value="Cyt_c_oxase_su3_dom"/>
</dbReference>
<dbReference type="AlphaFoldDB" id="A0A0F6QK86"/>
<dbReference type="GO" id="GO:0004129">
    <property type="term" value="F:cytochrome-c oxidase activity"/>
    <property type="evidence" value="ECO:0007669"/>
    <property type="project" value="InterPro"/>
</dbReference>
<dbReference type="GO" id="GO:0006123">
    <property type="term" value="P:mitochondrial electron transport, cytochrome c to oxygen"/>
    <property type="evidence" value="ECO:0007669"/>
    <property type="project" value="TreeGrafter"/>
</dbReference>
<organism evidence="11">
    <name type="scientific">Liposcelis nr. bostrychophila AZ</name>
    <dbReference type="NCBI Taxonomy" id="1643344"/>
    <lineage>
        <taxon>Eukaryota</taxon>
        <taxon>Metazoa</taxon>
        <taxon>Ecdysozoa</taxon>
        <taxon>Arthropoda</taxon>
        <taxon>Hexapoda</taxon>
        <taxon>Insecta</taxon>
        <taxon>Pterygota</taxon>
        <taxon>Neoptera</taxon>
        <taxon>Paraneoptera</taxon>
        <taxon>Psocodea</taxon>
        <taxon>Troctomorpha</taxon>
        <taxon>Liposcelidetae</taxon>
        <taxon>Liposcelididae</taxon>
        <taxon>Liposcelis</taxon>
    </lineage>
</organism>
<accession>A0A0F6QK86</accession>
<feature type="transmembrane region" description="Helical" evidence="9">
    <location>
        <begin position="238"/>
        <end position="258"/>
    </location>
</feature>
<evidence type="ECO:0000256" key="3">
    <source>
        <dbReference type="ARBA" id="ARBA00015944"/>
    </source>
</evidence>
<dbReference type="InterPro" id="IPR000298">
    <property type="entry name" value="Cyt_c_oxidase-like_su3"/>
</dbReference>
<keyword evidence="5" id="KW-1278">Translocase</keyword>